<dbReference type="Gene3D" id="3.40.630.30">
    <property type="match status" value="1"/>
</dbReference>
<feature type="domain" description="N-acetyltransferase" evidence="1">
    <location>
        <begin position="71"/>
        <end position="210"/>
    </location>
</feature>
<evidence type="ECO:0000313" key="3">
    <source>
        <dbReference type="Proteomes" id="UP000800235"/>
    </source>
</evidence>
<dbReference type="EMBL" id="MU007018">
    <property type="protein sequence ID" value="KAF2433941.1"/>
    <property type="molecule type" value="Genomic_DNA"/>
</dbReference>
<evidence type="ECO:0000313" key="2">
    <source>
        <dbReference type="EMBL" id="KAF2433941.1"/>
    </source>
</evidence>
<proteinExistence type="predicted"/>
<organism evidence="2 3">
    <name type="scientific">Tothia fuscella</name>
    <dbReference type="NCBI Taxonomy" id="1048955"/>
    <lineage>
        <taxon>Eukaryota</taxon>
        <taxon>Fungi</taxon>
        <taxon>Dikarya</taxon>
        <taxon>Ascomycota</taxon>
        <taxon>Pezizomycotina</taxon>
        <taxon>Dothideomycetes</taxon>
        <taxon>Pleosporomycetidae</taxon>
        <taxon>Venturiales</taxon>
        <taxon>Cylindrosympodiaceae</taxon>
        <taxon>Tothia</taxon>
    </lineage>
</organism>
<dbReference type="AlphaFoldDB" id="A0A9P4U1W7"/>
<dbReference type="PROSITE" id="PS51186">
    <property type="entry name" value="GNAT"/>
    <property type="match status" value="1"/>
</dbReference>
<sequence length="224" mass="24767">MTRFLVLPRTCDSQESWDELIDKSKAFRLQSLRESPDAFASTLENEQIFACEIWEGRLANPCATAVVAVSVSTRNKASDLDVLLESEWLASTVLLRPLEDEVEKLSASASPWSSVTEEREERGKMIEDRRVLFVLNGVYVIPKARGYGVGVALLKASLEIGNKMVEGEGAVSAGFQVRVDAANTAAVKLYEKAGFKISLTETIVMKKNAHKTPPPETIVYVMER</sequence>
<dbReference type="SUPFAM" id="SSF55729">
    <property type="entry name" value="Acyl-CoA N-acyltransferases (Nat)"/>
    <property type="match status" value="1"/>
</dbReference>
<dbReference type="InterPro" id="IPR000182">
    <property type="entry name" value="GNAT_dom"/>
</dbReference>
<gene>
    <name evidence="2" type="ORF">EJ08DRAFT_646838</name>
</gene>
<dbReference type="Proteomes" id="UP000800235">
    <property type="component" value="Unassembled WGS sequence"/>
</dbReference>
<dbReference type="Pfam" id="PF13508">
    <property type="entry name" value="Acetyltransf_7"/>
    <property type="match status" value="1"/>
</dbReference>
<keyword evidence="3" id="KW-1185">Reference proteome</keyword>
<dbReference type="OrthoDB" id="41532at2759"/>
<protein>
    <recommendedName>
        <fullName evidence="1">N-acetyltransferase domain-containing protein</fullName>
    </recommendedName>
</protein>
<dbReference type="InterPro" id="IPR016181">
    <property type="entry name" value="Acyl_CoA_acyltransferase"/>
</dbReference>
<name>A0A9P4U1W7_9PEZI</name>
<evidence type="ECO:0000259" key="1">
    <source>
        <dbReference type="PROSITE" id="PS51186"/>
    </source>
</evidence>
<comment type="caution">
    <text evidence="2">The sequence shown here is derived from an EMBL/GenBank/DDBJ whole genome shotgun (WGS) entry which is preliminary data.</text>
</comment>
<accession>A0A9P4U1W7</accession>
<dbReference type="GO" id="GO:0016747">
    <property type="term" value="F:acyltransferase activity, transferring groups other than amino-acyl groups"/>
    <property type="evidence" value="ECO:0007669"/>
    <property type="project" value="InterPro"/>
</dbReference>
<reference evidence="2" key="1">
    <citation type="journal article" date="2020" name="Stud. Mycol.">
        <title>101 Dothideomycetes genomes: a test case for predicting lifestyles and emergence of pathogens.</title>
        <authorList>
            <person name="Haridas S."/>
            <person name="Albert R."/>
            <person name="Binder M."/>
            <person name="Bloem J."/>
            <person name="Labutti K."/>
            <person name="Salamov A."/>
            <person name="Andreopoulos B."/>
            <person name="Baker S."/>
            <person name="Barry K."/>
            <person name="Bills G."/>
            <person name="Bluhm B."/>
            <person name="Cannon C."/>
            <person name="Castanera R."/>
            <person name="Culley D."/>
            <person name="Daum C."/>
            <person name="Ezra D."/>
            <person name="Gonzalez J."/>
            <person name="Henrissat B."/>
            <person name="Kuo A."/>
            <person name="Liang C."/>
            <person name="Lipzen A."/>
            <person name="Lutzoni F."/>
            <person name="Magnuson J."/>
            <person name="Mondo S."/>
            <person name="Nolan M."/>
            <person name="Ohm R."/>
            <person name="Pangilinan J."/>
            <person name="Park H.-J."/>
            <person name="Ramirez L."/>
            <person name="Alfaro M."/>
            <person name="Sun H."/>
            <person name="Tritt A."/>
            <person name="Yoshinaga Y."/>
            <person name="Zwiers L.-H."/>
            <person name="Turgeon B."/>
            <person name="Goodwin S."/>
            <person name="Spatafora J."/>
            <person name="Crous P."/>
            <person name="Grigoriev I."/>
        </authorList>
    </citation>
    <scope>NUCLEOTIDE SEQUENCE</scope>
    <source>
        <strain evidence="2">CBS 130266</strain>
    </source>
</reference>